<protein>
    <recommendedName>
        <fullName evidence="1">Calponin-homology (CH) domain-containing protein</fullName>
    </recommendedName>
</protein>
<dbReference type="Gene3D" id="1.10.418.10">
    <property type="entry name" value="Calponin-like domain"/>
    <property type="match status" value="1"/>
</dbReference>
<name>A0ABR1EL17_NECAM</name>
<dbReference type="Pfam" id="PF00307">
    <property type="entry name" value="CH"/>
    <property type="match status" value="1"/>
</dbReference>
<proteinExistence type="predicted"/>
<sequence length="228" mass="24676">MIELGPSSQQSAKPQLHRASCRIGLSIERSLRGTRLSSHIGRLSNTVTTVQRGTLMAGQKHQNSGTKSAIIKNGSVMVANPNRDGLQMKSSDVQSTTASIMKKVFSERLDITLSDNLESIAEELADGVHLCGLINALRARTIPSIFTSSAAALTLPKAKRNINNFILSCRKLGVSEKSICSSTDILNGRNTANVAKTVLALHKLFPQRDKTSHVACTFVVDKRNMSHL</sequence>
<dbReference type="InterPro" id="IPR036872">
    <property type="entry name" value="CH_dom_sf"/>
</dbReference>
<evidence type="ECO:0000259" key="1">
    <source>
        <dbReference type="PROSITE" id="PS50021"/>
    </source>
</evidence>
<dbReference type="SMART" id="SM00033">
    <property type="entry name" value="CH"/>
    <property type="match status" value="1"/>
</dbReference>
<dbReference type="PRINTS" id="PR00888">
    <property type="entry name" value="SM22CALPONIN"/>
</dbReference>
<dbReference type="PANTHER" id="PTHR47385:SF14">
    <property type="entry name" value="TRANSGELIN"/>
    <property type="match status" value="1"/>
</dbReference>
<dbReference type="PANTHER" id="PTHR47385">
    <property type="entry name" value="CALPONIN"/>
    <property type="match status" value="1"/>
</dbReference>
<keyword evidence="3" id="KW-1185">Reference proteome</keyword>
<dbReference type="InterPro" id="IPR001715">
    <property type="entry name" value="CH_dom"/>
</dbReference>
<dbReference type="SUPFAM" id="SSF47576">
    <property type="entry name" value="Calponin-homology domain, CH-domain"/>
    <property type="match status" value="1"/>
</dbReference>
<dbReference type="PROSITE" id="PS50021">
    <property type="entry name" value="CH"/>
    <property type="match status" value="1"/>
</dbReference>
<evidence type="ECO:0000313" key="3">
    <source>
        <dbReference type="Proteomes" id="UP001303046"/>
    </source>
</evidence>
<dbReference type="InterPro" id="IPR050606">
    <property type="entry name" value="Calponin-like"/>
</dbReference>
<reference evidence="2 3" key="1">
    <citation type="submission" date="2023-08" db="EMBL/GenBank/DDBJ databases">
        <title>A Necator americanus chromosomal reference genome.</title>
        <authorList>
            <person name="Ilik V."/>
            <person name="Petrzelkova K.J."/>
            <person name="Pardy F."/>
            <person name="Fuh T."/>
            <person name="Niatou-Singa F.S."/>
            <person name="Gouil Q."/>
            <person name="Baker L."/>
            <person name="Ritchie M.E."/>
            <person name="Jex A.R."/>
            <person name="Gazzola D."/>
            <person name="Li H."/>
            <person name="Toshio Fujiwara R."/>
            <person name="Zhan B."/>
            <person name="Aroian R.V."/>
            <person name="Pafco B."/>
            <person name="Schwarz E.M."/>
        </authorList>
    </citation>
    <scope>NUCLEOTIDE SEQUENCE [LARGE SCALE GENOMIC DNA]</scope>
    <source>
        <strain evidence="2 3">Aroian</strain>
        <tissue evidence="2">Whole animal</tissue>
    </source>
</reference>
<gene>
    <name evidence="2" type="primary">Necator_chrX.g24054</name>
    <name evidence="2" type="ORF">RB195_023889</name>
</gene>
<organism evidence="2 3">
    <name type="scientific">Necator americanus</name>
    <name type="common">Human hookworm</name>
    <dbReference type="NCBI Taxonomy" id="51031"/>
    <lineage>
        <taxon>Eukaryota</taxon>
        <taxon>Metazoa</taxon>
        <taxon>Ecdysozoa</taxon>
        <taxon>Nematoda</taxon>
        <taxon>Chromadorea</taxon>
        <taxon>Rhabditida</taxon>
        <taxon>Rhabditina</taxon>
        <taxon>Rhabditomorpha</taxon>
        <taxon>Strongyloidea</taxon>
        <taxon>Ancylostomatidae</taxon>
        <taxon>Bunostominae</taxon>
        <taxon>Necator</taxon>
    </lineage>
</organism>
<evidence type="ECO:0000313" key="2">
    <source>
        <dbReference type="EMBL" id="KAK6763354.1"/>
    </source>
</evidence>
<comment type="caution">
    <text evidence="2">The sequence shown here is derived from an EMBL/GenBank/DDBJ whole genome shotgun (WGS) entry which is preliminary data.</text>
</comment>
<dbReference type="InterPro" id="IPR003096">
    <property type="entry name" value="SM22_calponin"/>
</dbReference>
<dbReference type="EMBL" id="JAVFWL010000006">
    <property type="protein sequence ID" value="KAK6763354.1"/>
    <property type="molecule type" value="Genomic_DNA"/>
</dbReference>
<feature type="domain" description="Calponin-homology (CH)" evidence="1">
    <location>
        <begin position="90"/>
        <end position="206"/>
    </location>
</feature>
<accession>A0ABR1EL17</accession>
<dbReference type="Proteomes" id="UP001303046">
    <property type="component" value="Unassembled WGS sequence"/>
</dbReference>